<evidence type="ECO:0000256" key="10">
    <source>
        <dbReference type="ARBA" id="ARBA00033765"/>
    </source>
</evidence>
<comment type="similarity">
    <text evidence="14">Belongs to the methylthiotransferase family. MiaB subfamily.</text>
</comment>
<comment type="catalytic activity">
    <reaction evidence="13">
        <text>N(6)-dimethylallyladenosine(37) in tRNA + (sulfur carrier)-SH + AH2 + 2 S-adenosyl-L-methionine = 2-methylsulfanyl-N(6)-dimethylallyladenosine(37) in tRNA + (sulfur carrier)-H + 5'-deoxyadenosine + L-methionine + A + S-adenosyl-L-homocysteine + 2 H(+)</text>
        <dbReference type="Rhea" id="RHEA:37067"/>
        <dbReference type="Rhea" id="RHEA-COMP:10375"/>
        <dbReference type="Rhea" id="RHEA-COMP:10376"/>
        <dbReference type="Rhea" id="RHEA-COMP:14737"/>
        <dbReference type="Rhea" id="RHEA-COMP:14739"/>
        <dbReference type="ChEBI" id="CHEBI:13193"/>
        <dbReference type="ChEBI" id="CHEBI:15378"/>
        <dbReference type="ChEBI" id="CHEBI:17319"/>
        <dbReference type="ChEBI" id="CHEBI:17499"/>
        <dbReference type="ChEBI" id="CHEBI:29917"/>
        <dbReference type="ChEBI" id="CHEBI:57844"/>
        <dbReference type="ChEBI" id="CHEBI:57856"/>
        <dbReference type="ChEBI" id="CHEBI:59789"/>
        <dbReference type="ChEBI" id="CHEBI:64428"/>
        <dbReference type="ChEBI" id="CHEBI:74415"/>
        <dbReference type="ChEBI" id="CHEBI:74417"/>
        <dbReference type="EC" id="2.8.4.3"/>
    </reaction>
    <physiologicalReaction direction="left-to-right" evidence="13">
        <dbReference type="Rhea" id="RHEA:37068"/>
    </physiologicalReaction>
</comment>
<dbReference type="Gene3D" id="3.80.30.20">
    <property type="entry name" value="tm_1862 like domain"/>
    <property type="match status" value="1"/>
</dbReference>
<dbReference type="InterPro" id="IPR020612">
    <property type="entry name" value="Methylthiotransferase_CS"/>
</dbReference>
<dbReference type="SFLD" id="SFLDG01061">
    <property type="entry name" value="methylthiotransferase"/>
    <property type="match status" value="1"/>
</dbReference>
<dbReference type="InterPro" id="IPR023404">
    <property type="entry name" value="rSAM_horseshoe"/>
</dbReference>
<feature type="binding site" evidence="14">
    <location>
        <position position="156"/>
    </location>
    <ligand>
        <name>[4Fe-4S] cluster</name>
        <dbReference type="ChEBI" id="CHEBI:49883"/>
        <label>2</label>
        <note>4Fe-4S-S-AdoMet</note>
    </ligand>
</feature>
<dbReference type="InterPro" id="IPR058240">
    <property type="entry name" value="rSAM_sf"/>
</dbReference>
<dbReference type="GO" id="GO:0046872">
    <property type="term" value="F:metal ion binding"/>
    <property type="evidence" value="ECO:0007669"/>
    <property type="project" value="UniProtKB-KW"/>
</dbReference>
<dbReference type="InterPro" id="IPR006638">
    <property type="entry name" value="Elp3/MiaA/NifB-like_rSAM"/>
</dbReference>
<dbReference type="InterPro" id="IPR002792">
    <property type="entry name" value="TRAM_dom"/>
</dbReference>
<comment type="function">
    <text evidence="1 14">Catalyzes the methylthiolation of N6-(dimethylallyl)adenosine (i(6)A), leading to the formation of 2-methylthio-N6-(dimethylallyl)adenosine (ms(2)i(6)A) at position 37 in tRNAs that read codons beginning with uridine.</text>
</comment>
<evidence type="ECO:0000256" key="9">
    <source>
        <dbReference type="ARBA" id="ARBA00023014"/>
    </source>
</evidence>
<feature type="domain" description="Radical SAM core" evidence="17">
    <location>
        <begin position="142"/>
        <end position="374"/>
    </location>
</feature>
<dbReference type="EMBL" id="CP026513">
    <property type="protein sequence ID" value="AZP36359.1"/>
    <property type="molecule type" value="Genomic_DNA"/>
</dbReference>
<dbReference type="SMART" id="SM00729">
    <property type="entry name" value="Elp3"/>
    <property type="match status" value="1"/>
</dbReference>
<feature type="domain" description="TRAM" evidence="15">
    <location>
        <begin position="377"/>
        <end position="439"/>
    </location>
</feature>
<feature type="binding site" evidence="14">
    <location>
        <position position="12"/>
    </location>
    <ligand>
        <name>[4Fe-4S] cluster</name>
        <dbReference type="ChEBI" id="CHEBI:49883"/>
        <label>1</label>
    </ligand>
</feature>
<dbReference type="SFLD" id="SFLDF00273">
    <property type="entry name" value="(dimethylallyl)adenosine_tRNA"/>
    <property type="match status" value="1"/>
</dbReference>
<proteinExistence type="inferred from homology"/>
<evidence type="ECO:0000256" key="7">
    <source>
        <dbReference type="ARBA" id="ARBA00022723"/>
    </source>
</evidence>
<evidence type="ECO:0000256" key="14">
    <source>
        <dbReference type="HAMAP-Rule" id="MF_01864"/>
    </source>
</evidence>
<keyword evidence="19" id="KW-1185">Reference proteome</keyword>
<dbReference type="HAMAP" id="MF_01864">
    <property type="entry name" value="tRNA_metthiotr_MiaB"/>
    <property type="match status" value="1"/>
</dbReference>
<dbReference type="PANTHER" id="PTHR43020">
    <property type="entry name" value="CDK5 REGULATORY SUBUNIT-ASSOCIATED PROTEIN 1"/>
    <property type="match status" value="1"/>
</dbReference>
<dbReference type="Proteomes" id="UP000274458">
    <property type="component" value="Chromosome"/>
</dbReference>
<dbReference type="PROSITE" id="PS51918">
    <property type="entry name" value="RADICAL_SAM"/>
    <property type="match status" value="1"/>
</dbReference>
<evidence type="ECO:0000256" key="13">
    <source>
        <dbReference type="ARBA" id="ARBA00052587"/>
    </source>
</evidence>
<dbReference type="InterPro" id="IPR007197">
    <property type="entry name" value="rSAM"/>
</dbReference>
<reference evidence="18 19" key="1">
    <citation type="journal article" date="2018" name="Genome Biol. Evol.">
        <title>Partnering With a Pest: Genomes of Hemlock Woolly Adelgid Symbionts Reveal Atypical Nutritional Provisioning Patterns in Dual-Obligate Bacteria.</title>
        <authorList>
            <person name="Weglarz K.M."/>
            <person name="Havill N.P."/>
            <person name="Burke G.R."/>
            <person name="von Dohlen C.D."/>
        </authorList>
    </citation>
    <scope>NUCLEOTIDE SEQUENCE [LARGE SCALE GENOMIC DNA]</scope>
    <source>
        <strain evidence="18">ENA</strain>
    </source>
</reference>
<dbReference type="InterPro" id="IPR006463">
    <property type="entry name" value="MiaB_methiolase"/>
</dbReference>
<evidence type="ECO:0000313" key="18">
    <source>
        <dbReference type="EMBL" id="AZP36359.1"/>
    </source>
</evidence>
<evidence type="ECO:0000259" key="17">
    <source>
        <dbReference type="PROSITE" id="PS51918"/>
    </source>
</evidence>
<sequence length="439" mass="50948">MNKKIYIKTWGCQMNIYDSSKIINILEKNNYSITKIDLKADILILNTCSIRDKSHEKVFHQLGRWKKIKKKKKNVIICIGGCVASQEGEDIFKRVNYVDIIFGPQNIHDLPYMIDKFLKVKKKIIKINFGKIKKFDYYSKKKNLKTTALISIMEGCNKYCTFCIVPYTRGFEISRPCDDIIREINFFAKNGVKEIILLGQNVNSYNGKKNNGGICNFSSLLYLISKINNIKRIRFLTSHPIEFKDDIIEAYQDIPKLVNFLHLPVQSGSNKILELMQRIYSIEEYKNILKKLISVRPNIQISSDFIVGFPGETENDFEDTMKLIKEVNFDASFSFIYSPRPGTPASEFRDNISFKEKKKRLYRLQKRINKQTIFWSNKMVGSIQKILVEGISKKNFFELSGRTENNRIVNFIGNKDIIGKIIYVKITSINPNSLKGIII</sequence>
<comment type="catalytic activity">
    <reaction evidence="11">
        <text>N(6)-dimethylallyladenosine(37) in tRNA + (sulfur carrier)-SH + AH2 + S-adenosyl-L-methionine = 2-thio-N(6)-dimethylallyladenosine(37) in tRNA + (sulfur carrier)-H + 5'-deoxyadenosine + L-methionine + A + H(+)</text>
        <dbReference type="Rhea" id="RHEA:36339"/>
        <dbReference type="Rhea" id="RHEA-COMP:10375"/>
        <dbReference type="Rhea" id="RHEA-COMP:10377"/>
        <dbReference type="Rhea" id="RHEA-COMP:14737"/>
        <dbReference type="Rhea" id="RHEA-COMP:14739"/>
        <dbReference type="ChEBI" id="CHEBI:13193"/>
        <dbReference type="ChEBI" id="CHEBI:15378"/>
        <dbReference type="ChEBI" id="CHEBI:17319"/>
        <dbReference type="ChEBI" id="CHEBI:17499"/>
        <dbReference type="ChEBI" id="CHEBI:29917"/>
        <dbReference type="ChEBI" id="CHEBI:57844"/>
        <dbReference type="ChEBI" id="CHEBI:59789"/>
        <dbReference type="ChEBI" id="CHEBI:64428"/>
        <dbReference type="ChEBI" id="CHEBI:74415"/>
        <dbReference type="ChEBI" id="CHEBI:74416"/>
    </reaction>
    <physiologicalReaction direction="left-to-right" evidence="11">
        <dbReference type="Rhea" id="RHEA:36340"/>
    </physiologicalReaction>
</comment>
<comment type="subunit">
    <text evidence="14">Monomer.</text>
</comment>
<dbReference type="GO" id="GO:0035597">
    <property type="term" value="F:tRNA-2-methylthio-N(6)-dimethylallyladenosine(37) synthase activity"/>
    <property type="evidence" value="ECO:0007669"/>
    <property type="project" value="UniProtKB-EC"/>
</dbReference>
<accession>A0A3S9J7Y1</accession>
<dbReference type="PROSITE" id="PS01278">
    <property type="entry name" value="MTTASE_RADICAL"/>
    <property type="match status" value="1"/>
</dbReference>
<feature type="binding site" evidence="14">
    <location>
        <position position="82"/>
    </location>
    <ligand>
        <name>[4Fe-4S] cluster</name>
        <dbReference type="ChEBI" id="CHEBI:49883"/>
        <label>1</label>
    </ligand>
</feature>
<evidence type="ECO:0000256" key="11">
    <source>
        <dbReference type="ARBA" id="ARBA00050926"/>
    </source>
</evidence>
<feature type="binding site" evidence="14">
    <location>
        <position position="160"/>
    </location>
    <ligand>
        <name>[4Fe-4S] cluster</name>
        <dbReference type="ChEBI" id="CHEBI:49883"/>
        <label>2</label>
        <note>4Fe-4S-S-AdoMet</note>
    </ligand>
</feature>
<dbReference type="OrthoDB" id="9805215at2"/>
<dbReference type="InterPro" id="IPR038135">
    <property type="entry name" value="Methylthiotransferase_N_sf"/>
</dbReference>
<evidence type="ECO:0000313" key="19">
    <source>
        <dbReference type="Proteomes" id="UP000274458"/>
    </source>
</evidence>
<evidence type="ECO:0000256" key="3">
    <source>
        <dbReference type="ARBA" id="ARBA00022490"/>
    </source>
</evidence>
<keyword evidence="9 14" id="KW-0411">Iron-sulfur</keyword>
<keyword evidence="3 14" id="KW-0963">Cytoplasm</keyword>
<evidence type="ECO:0000259" key="16">
    <source>
        <dbReference type="PROSITE" id="PS51449"/>
    </source>
</evidence>
<feature type="domain" description="MTTase N-terminal" evidence="16">
    <location>
        <begin position="3"/>
        <end position="119"/>
    </location>
</feature>
<dbReference type="PROSITE" id="PS50926">
    <property type="entry name" value="TRAM"/>
    <property type="match status" value="1"/>
</dbReference>
<feature type="binding site" evidence="14">
    <location>
        <position position="163"/>
    </location>
    <ligand>
        <name>[4Fe-4S] cluster</name>
        <dbReference type="ChEBI" id="CHEBI:49883"/>
        <label>2</label>
        <note>4Fe-4S-S-AdoMet</note>
    </ligand>
</feature>
<name>A0A3S9J7Y1_9ENTR</name>
<dbReference type="InterPro" id="IPR013848">
    <property type="entry name" value="Methylthiotransferase_N"/>
</dbReference>
<comment type="cofactor">
    <cofactor evidence="14">
        <name>[4Fe-4S] cluster</name>
        <dbReference type="ChEBI" id="CHEBI:49883"/>
    </cofactor>
    <text evidence="14">Binds 2 [4Fe-4S] clusters. One cluster is coordinated with 3 cysteines and an exchangeable S-adenosyl-L-methionine.</text>
</comment>
<dbReference type="RefSeq" id="WP_126071630.1">
    <property type="nucleotide sequence ID" value="NZ_CP026513.1"/>
</dbReference>
<evidence type="ECO:0000256" key="12">
    <source>
        <dbReference type="ARBA" id="ARBA00052380"/>
    </source>
</evidence>
<dbReference type="NCBIfam" id="TIGR00089">
    <property type="entry name" value="MiaB/RimO family radical SAM methylthiotransferase"/>
    <property type="match status" value="1"/>
</dbReference>
<gene>
    <name evidence="14 18" type="primary">miaB</name>
    <name evidence="18" type="ORF">C3B56_00268</name>
</gene>
<dbReference type="PANTHER" id="PTHR43020:SF2">
    <property type="entry name" value="MITOCHONDRIAL TRNA METHYLTHIOTRANSFERASE CDK5RAP1"/>
    <property type="match status" value="1"/>
</dbReference>
<organism evidence="18 19">
    <name type="scientific">Candidatus Annandia adelgestsuga</name>
    <dbReference type="NCBI Taxonomy" id="1302411"/>
    <lineage>
        <taxon>Bacteria</taxon>
        <taxon>Pseudomonadati</taxon>
        <taxon>Pseudomonadota</taxon>
        <taxon>Gammaproteobacteria</taxon>
        <taxon>Enterobacterales</taxon>
        <taxon>Enterobacteriaceae</taxon>
        <taxon>Candidatus Annandia</taxon>
    </lineage>
</organism>
<keyword evidence="4 14" id="KW-0808">Transferase</keyword>
<dbReference type="KEGG" id="aade:C3B56_00268"/>
<feature type="binding site" evidence="14">
    <location>
        <position position="48"/>
    </location>
    <ligand>
        <name>[4Fe-4S] cluster</name>
        <dbReference type="ChEBI" id="CHEBI:49883"/>
        <label>1</label>
    </ligand>
</feature>
<dbReference type="SFLD" id="SFLDG01082">
    <property type="entry name" value="B12-binding_domain_containing"/>
    <property type="match status" value="1"/>
</dbReference>
<dbReference type="EC" id="2.8.4.3" evidence="10 14"/>
<keyword evidence="7 14" id="KW-0479">Metal-binding</keyword>
<dbReference type="Gene3D" id="3.40.50.12160">
    <property type="entry name" value="Methylthiotransferase, N-terminal domain"/>
    <property type="match status" value="1"/>
</dbReference>
<evidence type="ECO:0000256" key="8">
    <source>
        <dbReference type="ARBA" id="ARBA00023004"/>
    </source>
</evidence>
<keyword evidence="2 14" id="KW-0004">4Fe-4S</keyword>
<dbReference type="InterPro" id="IPR005839">
    <property type="entry name" value="Methylthiotransferase"/>
</dbReference>
<dbReference type="FunFam" id="3.40.50.12160:FF:000001">
    <property type="entry name" value="tRNA-2-methylthio-N(6)-dimethylallyladenosine synthase"/>
    <property type="match status" value="1"/>
</dbReference>
<evidence type="ECO:0000256" key="5">
    <source>
        <dbReference type="ARBA" id="ARBA00022691"/>
    </source>
</evidence>
<dbReference type="AlphaFoldDB" id="A0A3S9J7Y1"/>
<evidence type="ECO:0000256" key="6">
    <source>
        <dbReference type="ARBA" id="ARBA00022694"/>
    </source>
</evidence>
<dbReference type="SFLD" id="SFLDS00029">
    <property type="entry name" value="Radical_SAM"/>
    <property type="match status" value="1"/>
</dbReference>
<keyword evidence="8 14" id="KW-0408">Iron</keyword>
<keyword evidence="6 14" id="KW-0819">tRNA processing</keyword>
<evidence type="ECO:0000259" key="15">
    <source>
        <dbReference type="PROSITE" id="PS50926"/>
    </source>
</evidence>
<comment type="subcellular location">
    <subcellularLocation>
        <location evidence="14">Cytoplasm</location>
    </subcellularLocation>
</comment>
<dbReference type="GO" id="GO:0051539">
    <property type="term" value="F:4 iron, 4 sulfur cluster binding"/>
    <property type="evidence" value="ECO:0007669"/>
    <property type="project" value="UniProtKB-UniRule"/>
</dbReference>
<evidence type="ECO:0000256" key="2">
    <source>
        <dbReference type="ARBA" id="ARBA00022485"/>
    </source>
</evidence>
<keyword evidence="5 14" id="KW-0949">S-adenosyl-L-methionine</keyword>
<dbReference type="GO" id="GO:0005829">
    <property type="term" value="C:cytosol"/>
    <property type="evidence" value="ECO:0007669"/>
    <property type="project" value="TreeGrafter"/>
</dbReference>
<dbReference type="NCBIfam" id="TIGR01574">
    <property type="entry name" value="miaB-methiolase"/>
    <property type="match status" value="1"/>
</dbReference>
<comment type="catalytic activity">
    <reaction evidence="12">
        <text>2-thio-N(6)-dimethylallyladenosine(37) in tRNA + S-adenosyl-L-methionine = 2-methylsulfanyl-N(6)-dimethylallyladenosine(37) in tRNA + S-adenosyl-L-homocysteine + H(+)</text>
        <dbReference type="Rhea" id="RHEA:37063"/>
        <dbReference type="Rhea" id="RHEA-COMP:10376"/>
        <dbReference type="Rhea" id="RHEA-COMP:10377"/>
        <dbReference type="ChEBI" id="CHEBI:15378"/>
        <dbReference type="ChEBI" id="CHEBI:57856"/>
        <dbReference type="ChEBI" id="CHEBI:59789"/>
        <dbReference type="ChEBI" id="CHEBI:74416"/>
        <dbReference type="ChEBI" id="CHEBI:74417"/>
    </reaction>
    <physiologicalReaction direction="left-to-right" evidence="12">
        <dbReference type="Rhea" id="RHEA:37064"/>
    </physiologicalReaction>
</comment>
<dbReference type="FunFam" id="3.80.30.20:FF:000001">
    <property type="entry name" value="tRNA-2-methylthio-N(6)-dimethylallyladenosine synthase 2"/>
    <property type="match status" value="1"/>
</dbReference>
<dbReference type="PROSITE" id="PS51449">
    <property type="entry name" value="MTTASE_N"/>
    <property type="match status" value="1"/>
</dbReference>
<dbReference type="SUPFAM" id="SSF102114">
    <property type="entry name" value="Radical SAM enzymes"/>
    <property type="match status" value="1"/>
</dbReference>
<protein>
    <recommendedName>
        <fullName evidence="10 14">tRNA-2-methylthio-N(6)-dimethylallyladenosine synthase</fullName>
        <ecNumber evidence="10 14">2.8.4.3</ecNumber>
    </recommendedName>
    <alternativeName>
        <fullName evidence="14">(Dimethylallyl)adenosine tRNA methylthiotransferase MiaB</fullName>
    </alternativeName>
    <alternativeName>
        <fullName evidence="14">tRNA-i(6)A37 methylthiotransferase</fullName>
    </alternativeName>
</protein>
<dbReference type="Pfam" id="PF04055">
    <property type="entry name" value="Radical_SAM"/>
    <property type="match status" value="1"/>
</dbReference>
<dbReference type="Pfam" id="PF00919">
    <property type="entry name" value="UPF0004"/>
    <property type="match status" value="1"/>
</dbReference>
<evidence type="ECO:0000256" key="4">
    <source>
        <dbReference type="ARBA" id="ARBA00022679"/>
    </source>
</evidence>
<dbReference type="Pfam" id="PF01938">
    <property type="entry name" value="TRAM"/>
    <property type="match status" value="1"/>
</dbReference>
<dbReference type="CDD" id="cd01335">
    <property type="entry name" value="Radical_SAM"/>
    <property type="match status" value="1"/>
</dbReference>
<evidence type="ECO:0000256" key="1">
    <source>
        <dbReference type="ARBA" id="ARBA00003234"/>
    </source>
</evidence>